<evidence type="ECO:0000259" key="4">
    <source>
        <dbReference type="Pfam" id="PF13610"/>
    </source>
</evidence>
<proteinExistence type="predicted"/>
<evidence type="ECO:0000256" key="1">
    <source>
        <dbReference type="ARBA" id="ARBA00022578"/>
    </source>
</evidence>
<dbReference type="InterPro" id="IPR032874">
    <property type="entry name" value="DDE_dom"/>
</dbReference>
<keyword evidence="6" id="KW-1185">Reference proteome</keyword>
<dbReference type="EMBL" id="JBEPMB010000011">
    <property type="protein sequence ID" value="MET3615985.1"/>
    <property type="molecule type" value="Genomic_DNA"/>
</dbReference>
<dbReference type="Proteomes" id="UP001549047">
    <property type="component" value="Unassembled WGS sequence"/>
</dbReference>
<name>A0ABV2J5G1_9HYPH</name>
<evidence type="ECO:0000313" key="6">
    <source>
        <dbReference type="Proteomes" id="UP001549047"/>
    </source>
</evidence>
<dbReference type="PANTHER" id="PTHR35528">
    <property type="entry name" value="BLL1675 PROTEIN"/>
    <property type="match status" value="1"/>
</dbReference>
<evidence type="ECO:0000256" key="2">
    <source>
        <dbReference type="ARBA" id="ARBA00023125"/>
    </source>
</evidence>
<reference evidence="5 6" key="1">
    <citation type="submission" date="2024-06" db="EMBL/GenBank/DDBJ databases">
        <title>Genomic Encyclopedia of Type Strains, Phase IV (KMG-IV): sequencing the most valuable type-strain genomes for metagenomic binning, comparative biology and taxonomic classification.</title>
        <authorList>
            <person name="Goeker M."/>
        </authorList>
    </citation>
    <scope>NUCLEOTIDE SEQUENCE [LARGE SCALE GENOMIC DNA]</scope>
    <source>
        <strain evidence="5 6">DSM 29780</strain>
    </source>
</reference>
<organism evidence="5 6">
    <name type="scientific">Rhizobium aquaticum</name>
    <dbReference type="NCBI Taxonomy" id="1549636"/>
    <lineage>
        <taxon>Bacteria</taxon>
        <taxon>Pseudomonadati</taxon>
        <taxon>Pseudomonadota</taxon>
        <taxon>Alphaproteobacteria</taxon>
        <taxon>Hyphomicrobiales</taxon>
        <taxon>Rhizobiaceae</taxon>
        <taxon>Rhizobium/Agrobacterium group</taxon>
        <taxon>Rhizobium</taxon>
    </lineage>
</organism>
<keyword evidence="2" id="KW-0238">DNA-binding</keyword>
<evidence type="ECO:0000313" key="5">
    <source>
        <dbReference type="EMBL" id="MET3615985.1"/>
    </source>
</evidence>
<accession>A0ABV2J5G1</accession>
<dbReference type="InterPro" id="IPR047930">
    <property type="entry name" value="Transpos_IS6"/>
</dbReference>
<protein>
    <submittedName>
        <fullName evidence="5">Transposase</fullName>
    </submittedName>
</protein>
<dbReference type="NCBIfam" id="NF033587">
    <property type="entry name" value="transpos_IS6"/>
    <property type="match status" value="1"/>
</dbReference>
<evidence type="ECO:0000256" key="3">
    <source>
        <dbReference type="ARBA" id="ARBA00023172"/>
    </source>
</evidence>
<keyword evidence="1" id="KW-0815">Transposition</keyword>
<dbReference type="InterPro" id="IPR052183">
    <property type="entry name" value="IS_Transposase"/>
</dbReference>
<gene>
    <name evidence="5" type="ORF">ABID16_004334</name>
</gene>
<dbReference type="Pfam" id="PF13610">
    <property type="entry name" value="DDE_Tnp_IS240"/>
    <property type="match status" value="1"/>
</dbReference>
<sequence>MMVWTPLPPAPSAANSGRVNERIYHASSKGSFADKWHLDEMVVMIKGRKYWLWRAVDAEGYVLDALLQSRRNKKAALKLMHKLLKGQGVTPRVMVTDKLRSYDAAKRDIMPGIEHRSHKGLNNRAENSHLPIRRRELIMMRFKSAAQCQRFVSNHGPISNLFLFHRKHQTAADHRTLRTEGYGRLA</sequence>
<dbReference type="PANTHER" id="PTHR35528:SF3">
    <property type="entry name" value="BLL1675 PROTEIN"/>
    <property type="match status" value="1"/>
</dbReference>
<feature type="domain" description="DDE" evidence="4">
    <location>
        <begin position="35"/>
        <end position="162"/>
    </location>
</feature>
<comment type="caution">
    <text evidence="5">The sequence shown here is derived from an EMBL/GenBank/DDBJ whole genome shotgun (WGS) entry which is preliminary data.</text>
</comment>
<keyword evidence="3" id="KW-0233">DNA recombination</keyword>